<evidence type="ECO:0000256" key="3">
    <source>
        <dbReference type="ARBA" id="ARBA00022729"/>
    </source>
</evidence>
<dbReference type="CDD" id="cd13585">
    <property type="entry name" value="PBP2_TMBP_like"/>
    <property type="match status" value="1"/>
</dbReference>
<evidence type="ECO:0000256" key="2">
    <source>
        <dbReference type="ARBA" id="ARBA00022448"/>
    </source>
</evidence>
<dbReference type="GO" id="GO:0015768">
    <property type="term" value="P:maltose transport"/>
    <property type="evidence" value="ECO:0007669"/>
    <property type="project" value="TreeGrafter"/>
</dbReference>
<dbReference type="PANTHER" id="PTHR30061">
    <property type="entry name" value="MALTOSE-BINDING PERIPLASMIC PROTEIN"/>
    <property type="match status" value="1"/>
</dbReference>
<keyword evidence="4" id="KW-0812">Transmembrane</keyword>
<keyword evidence="6" id="KW-1185">Reference proteome</keyword>
<evidence type="ECO:0000256" key="4">
    <source>
        <dbReference type="SAM" id="Phobius"/>
    </source>
</evidence>
<dbReference type="RefSeq" id="WP_129078661.1">
    <property type="nucleotide sequence ID" value="NZ_QOUX01000042.1"/>
</dbReference>
<evidence type="ECO:0000256" key="1">
    <source>
        <dbReference type="ARBA" id="ARBA00008520"/>
    </source>
</evidence>
<comment type="similarity">
    <text evidence="1">Belongs to the bacterial solute-binding protein 1 family.</text>
</comment>
<name>A0A4Q0VSR6_9BACI</name>
<dbReference type="AlphaFoldDB" id="A0A4Q0VSR6"/>
<dbReference type="Pfam" id="PF01547">
    <property type="entry name" value="SBP_bac_1"/>
    <property type="match status" value="1"/>
</dbReference>
<keyword evidence="3" id="KW-0732">Signal</keyword>
<dbReference type="PANTHER" id="PTHR30061:SF50">
    <property type="entry name" value="MALTOSE_MALTODEXTRIN-BINDING PERIPLASMIC PROTEIN"/>
    <property type="match status" value="1"/>
</dbReference>
<dbReference type="GO" id="GO:0055052">
    <property type="term" value="C:ATP-binding cassette (ABC) transporter complex, substrate-binding subunit-containing"/>
    <property type="evidence" value="ECO:0007669"/>
    <property type="project" value="TreeGrafter"/>
</dbReference>
<feature type="transmembrane region" description="Helical" evidence="4">
    <location>
        <begin position="5"/>
        <end position="29"/>
    </location>
</feature>
<gene>
    <name evidence="5" type="ORF">DS745_13030</name>
</gene>
<sequence>MKNKLVLIIVTSIVLIFTGYTLSFFSVIFTDSNDENANENLEVTQIELTFWRANGTNLENRAYSELISNFEKAHPNIKIKMELIPYGNYELKLRTEIAAGNPPDIMAIDSPNLALYVNSGSLLSIDEKMRQEGNIIDIPATTLNGMIFNNEIYLAPIVESGLALFYSMQLFRDADLPFPPNDPYQPMTWEEVLEIAKKINQPENGVYGIDPAQGFADGEAPAYFKLPILWQFGAEVLNSEATTADGFLNSNEALAALQFYQDLYHKYQVAPIESLPNPLVNGKVGMTVLGSWYLEDLKRNFPDFKLGEDFGIAPLPIGKNQVAPNGGWALGISSKTKYPEEAWQFIHYLTNVDGAKKYVEITGDLPARYSVANQFPELNEYPKNIFVIQAQNFAKNRPITPVYPVVSEAIKTLFEDVGIGKKDVKISADEAVEKINASLNDISR</sequence>
<dbReference type="GO" id="GO:0042956">
    <property type="term" value="P:maltodextrin transmembrane transport"/>
    <property type="evidence" value="ECO:0007669"/>
    <property type="project" value="TreeGrafter"/>
</dbReference>
<reference evidence="5 6" key="1">
    <citation type="journal article" date="2019" name="Int. J. Syst. Evol. Microbiol.">
        <title>Anaerobacillus alkaliphilus sp. nov., a novel alkaliphilic and moderately halophilic bacterium.</title>
        <authorList>
            <person name="Borsodi A.K."/>
            <person name="Aszalos J.M."/>
            <person name="Bihari P."/>
            <person name="Nagy I."/>
            <person name="Schumann P."/>
            <person name="Sproer C."/>
            <person name="Kovacs A.L."/>
            <person name="Boka K."/>
            <person name="Dobosy P."/>
            <person name="Ovari M."/>
            <person name="Szili-Kovacs T."/>
            <person name="Toth E."/>
        </authorList>
    </citation>
    <scope>NUCLEOTIDE SEQUENCE [LARGE SCALE GENOMIC DNA]</scope>
    <source>
        <strain evidence="5 6">B16-10</strain>
    </source>
</reference>
<dbReference type="InterPro" id="IPR006059">
    <property type="entry name" value="SBP"/>
</dbReference>
<dbReference type="Proteomes" id="UP000290649">
    <property type="component" value="Unassembled WGS sequence"/>
</dbReference>
<evidence type="ECO:0000313" key="6">
    <source>
        <dbReference type="Proteomes" id="UP000290649"/>
    </source>
</evidence>
<proteinExistence type="inferred from homology"/>
<dbReference type="EMBL" id="QOUX01000042">
    <property type="protein sequence ID" value="RXI99804.1"/>
    <property type="molecule type" value="Genomic_DNA"/>
</dbReference>
<keyword evidence="4" id="KW-1133">Transmembrane helix</keyword>
<dbReference type="GO" id="GO:1901982">
    <property type="term" value="F:maltose binding"/>
    <property type="evidence" value="ECO:0007669"/>
    <property type="project" value="TreeGrafter"/>
</dbReference>
<keyword evidence="2" id="KW-0813">Transport</keyword>
<dbReference type="Gene3D" id="3.40.190.10">
    <property type="entry name" value="Periplasmic binding protein-like II"/>
    <property type="match status" value="1"/>
</dbReference>
<comment type="caution">
    <text evidence="5">The sequence shown here is derived from an EMBL/GenBank/DDBJ whole genome shotgun (WGS) entry which is preliminary data.</text>
</comment>
<evidence type="ECO:0000313" key="5">
    <source>
        <dbReference type="EMBL" id="RXI99804.1"/>
    </source>
</evidence>
<accession>A0A4Q0VSR6</accession>
<protein>
    <submittedName>
        <fullName evidence="5">Sugar ABC transporter substrate-binding protein</fullName>
    </submittedName>
</protein>
<keyword evidence="4" id="KW-0472">Membrane</keyword>
<organism evidence="5 6">
    <name type="scientific">Anaerobacillus alkaliphilus</name>
    <dbReference type="NCBI Taxonomy" id="1548597"/>
    <lineage>
        <taxon>Bacteria</taxon>
        <taxon>Bacillati</taxon>
        <taxon>Bacillota</taxon>
        <taxon>Bacilli</taxon>
        <taxon>Bacillales</taxon>
        <taxon>Bacillaceae</taxon>
        <taxon>Anaerobacillus</taxon>
    </lineage>
</organism>
<dbReference type="OrthoDB" id="9782846at2"/>
<dbReference type="SUPFAM" id="SSF53850">
    <property type="entry name" value="Periplasmic binding protein-like II"/>
    <property type="match status" value="1"/>
</dbReference>